<dbReference type="OrthoDB" id="3268516at2"/>
<protein>
    <submittedName>
        <fullName evidence="6">Flagellar protein FliS</fullName>
    </submittedName>
</protein>
<dbReference type="Gene3D" id="1.20.120.340">
    <property type="entry name" value="Flagellar protein FliS"/>
    <property type="match status" value="1"/>
</dbReference>
<dbReference type="PANTHER" id="PTHR34773:SF1">
    <property type="entry name" value="FLAGELLAR SECRETION CHAPERONE FLIS"/>
    <property type="match status" value="1"/>
</dbReference>
<evidence type="ECO:0000313" key="7">
    <source>
        <dbReference type="Proteomes" id="UP000292564"/>
    </source>
</evidence>
<keyword evidence="3" id="KW-0963">Cytoplasm</keyword>
<dbReference type="EMBL" id="SHKY01000001">
    <property type="protein sequence ID" value="RZU50450.1"/>
    <property type="molecule type" value="Genomic_DNA"/>
</dbReference>
<keyword evidence="6" id="KW-0966">Cell projection</keyword>
<dbReference type="GO" id="GO:0071973">
    <property type="term" value="P:bacterial-type flagellum-dependent cell motility"/>
    <property type="evidence" value="ECO:0007669"/>
    <property type="project" value="TreeGrafter"/>
</dbReference>
<dbReference type="CDD" id="cd16098">
    <property type="entry name" value="FliS"/>
    <property type="match status" value="1"/>
</dbReference>
<evidence type="ECO:0000313" key="6">
    <source>
        <dbReference type="EMBL" id="RZU50450.1"/>
    </source>
</evidence>
<keyword evidence="4" id="KW-1005">Bacterial flagellum biogenesis</keyword>
<gene>
    <name evidence="6" type="ORF">EV385_2222</name>
</gene>
<proteinExistence type="inferred from homology"/>
<evidence type="ECO:0000256" key="1">
    <source>
        <dbReference type="ARBA" id="ARBA00004514"/>
    </source>
</evidence>
<name>A0A4Q7ZHY2_9ACTN</name>
<evidence type="ECO:0000256" key="3">
    <source>
        <dbReference type="ARBA" id="ARBA00022490"/>
    </source>
</evidence>
<dbReference type="PANTHER" id="PTHR34773">
    <property type="entry name" value="FLAGELLAR SECRETION CHAPERONE FLIS"/>
    <property type="match status" value="1"/>
</dbReference>
<keyword evidence="7" id="KW-1185">Reference proteome</keyword>
<evidence type="ECO:0000256" key="5">
    <source>
        <dbReference type="ARBA" id="ARBA00023186"/>
    </source>
</evidence>
<dbReference type="Pfam" id="PF02561">
    <property type="entry name" value="FliS"/>
    <property type="match status" value="1"/>
</dbReference>
<comment type="caution">
    <text evidence="6">The sequence shown here is derived from an EMBL/GenBank/DDBJ whole genome shotgun (WGS) entry which is preliminary data.</text>
</comment>
<comment type="subcellular location">
    <subcellularLocation>
        <location evidence="1">Cytoplasm</location>
        <location evidence="1">Cytosol</location>
    </subcellularLocation>
</comment>
<accession>A0A4Q7ZHY2</accession>
<dbReference type="Proteomes" id="UP000292564">
    <property type="component" value="Unassembled WGS sequence"/>
</dbReference>
<keyword evidence="6" id="KW-0282">Flagellum</keyword>
<dbReference type="RefSeq" id="WP_130509378.1">
    <property type="nucleotide sequence ID" value="NZ_SHKY01000001.1"/>
</dbReference>
<keyword evidence="5" id="KW-0143">Chaperone</keyword>
<reference evidence="6 7" key="1">
    <citation type="submission" date="2019-02" db="EMBL/GenBank/DDBJ databases">
        <title>Sequencing the genomes of 1000 actinobacteria strains.</title>
        <authorList>
            <person name="Klenk H.-P."/>
        </authorList>
    </citation>
    <scope>NUCLEOTIDE SEQUENCE [LARGE SCALE GENOMIC DNA]</scope>
    <source>
        <strain evidence="6 7">DSM 45162</strain>
    </source>
</reference>
<dbReference type="AlphaFoldDB" id="A0A4Q7ZHY2"/>
<dbReference type="NCBIfam" id="TIGR00208">
    <property type="entry name" value="fliS"/>
    <property type="match status" value="1"/>
</dbReference>
<evidence type="ECO:0000256" key="4">
    <source>
        <dbReference type="ARBA" id="ARBA00022795"/>
    </source>
</evidence>
<sequence>MTSASPAMRERYLADSIATASPAKLLVMLYDRLVLDLTRGEQALLDGDREDARTNLLHAQDIVLELQTSLKPDVWDGAADLAAIYAFVMTELVTANVKGDPVKVRQCRELMEPLRDTWREAALATASTGS</sequence>
<comment type="similarity">
    <text evidence="2">Belongs to the FliS family.</text>
</comment>
<dbReference type="SUPFAM" id="SSF101116">
    <property type="entry name" value="Flagellar export chaperone FliS"/>
    <property type="match status" value="1"/>
</dbReference>
<organism evidence="6 7">
    <name type="scientific">Krasilnikovia cinnamomea</name>
    <dbReference type="NCBI Taxonomy" id="349313"/>
    <lineage>
        <taxon>Bacteria</taxon>
        <taxon>Bacillati</taxon>
        <taxon>Actinomycetota</taxon>
        <taxon>Actinomycetes</taxon>
        <taxon>Micromonosporales</taxon>
        <taxon>Micromonosporaceae</taxon>
        <taxon>Krasilnikovia</taxon>
    </lineage>
</organism>
<dbReference type="GO" id="GO:0044780">
    <property type="term" value="P:bacterial-type flagellum assembly"/>
    <property type="evidence" value="ECO:0007669"/>
    <property type="project" value="InterPro"/>
</dbReference>
<keyword evidence="6" id="KW-0969">Cilium</keyword>
<dbReference type="InterPro" id="IPR003713">
    <property type="entry name" value="FliS"/>
</dbReference>
<evidence type="ECO:0000256" key="2">
    <source>
        <dbReference type="ARBA" id="ARBA00008787"/>
    </source>
</evidence>
<dbReference type="InterPro" id="IPR036584">
    <property type="entry name" value="FliS_sf"/>
</dbReference>
<dbReference type="GO" id="GO:0005829">
    <property type="term" value="C:cytosol"/>
    <property type="evidence" value="ECO:0007669"/>
    <property type="project" value="UniProtKB-SubCell"/>
</dbReference>